<dbReference type="SUPFAM" id="SSF49899">
    <property type="entry name" value="Concanavalin A-like lectins/glucanases"/>
    <property type="match status" value="1"/>
</dbReference>
<sequence length="479" mass="55633">MSELSSQYWKELAGTQDELKQKIKQDPWRLNFHLMPEAGWLNDPNGLVQFNGTYHVYHQYVPDNPNGGLVHWGHKTSKDLVHFEDQAIFLSPDQPYDKDGVYSGSAFVKDNAIHFFYTGNVKQPGEHDYTFSGREQNTVHVVSKDGYTIDYREVCIPHEAYPEGFTDHIRDPKVFEKNGQYFMVLGSRSLDHHGKILLYVSDDLYNWEYKGIFLEGDREMGYMYECPDFFETPDEDVMLFSPQGLKATKYEFENVHNAGYYLGETDWENNRFVPHTPFKELDRGFDFYAPQTFEDESGRRLLIGWMGIGDTMPEYSNPTPARGWQHALTLPRELSIENGQLMQRPLKEYQKIRKNEVQSIMGADSTLEFNQTDTFELLVEIKELEGPLNMYLKEDTTLSYENNVFSFNHGVSGYGRSTRSIQLEELKTIHLFVDTSSIEIFINDGEYVMTSRVYPKKLRDTVLIKGKADLLATKWELSK</sequence>
<feature type="domain" description="Glycosyl hydrolase family 32 C-terminal" evidence="11">
    <location>
        <begin position="396"/>
        <end position="457"/>
    </location>
</feature>
<dbReference type="InterPro" id="IPR051214">
    <property type="entry name" value="GH32_Enzymes"/>
</dbReference>
<comment type="caution">
    <text evidence="12">The sequence shown here is derived from an EMBL/GenBank/DDBJ whole genome shotgun (WGS) entry which is preliminary data.</text>
</comment>
<dbReference type="CDD" id="cd18623">
    <property type="entry name" value="GH32_ScrB-like"/>
    <property type="match status" value="1"/>
</dbReference>
<comment type="function">
    <text evidence="9">Enables the bacterium to metabolize sucrose as a sole carbon source.</text>
</comment>
<dbReference type="SMART" id="SM00640">
    <property type="entry name" value="Glyco_32"/>
    <property type="match status" value="1"/>
</dbReference>
<dbReference type="InterPro" id="IPR013320">
    <property type="entry name" value="ConA-like_dom_sf"/>
</dbReference>
<comment type="pathway">
    <text evidence="1 9">Glycan biosynthesis; sucrose metabolism.</text>
</comment>
<evidence type="ECO:0000256" key="6">
    <source>
        <dbReference type="ARBA" id="ARBA00023295"/>
    </source>
</evidence>
<evidence type="ECO:0000259" key="11">
    <source>
        <dbReference type="Pfam" id="PF08244"/>
    </source>
</evidence>
<dbReference type="InterPro" id="IPR023296">
    <property type="entry name" value="Glyco_hydro_beta-prop_sf"/>
</dbReference>
<dbReference type="Pfam" id="PF00251">
    <property type="entry name" value="Glyco_hydro_32N"/>
    <property type="match status" value="1"/>
</dbReference>
<dbReference type="InterPro" id="IPR001362">
    <property type="entry name" value="Glyco_hydro_32"/>
</dbReference>
<feature type="domain" description="Glycosyl hydrolase family 32 N-terminal" evidence="10">
    <location>
        <begin position="33"/>
        <end position="345"/>
    </location>
</feature>
<evidence type="ECO:0000256" key="8">
    <source>
        <dbReference type="RuleBase" id="RU362110"/>
    </source>
</evidence>
<comment type="subcellular location">
    <subcellularLocation>
        <location evidence="9">Cytoplasm</location>
    </subcellularLocation>
</comment>
<dbReference type="Gene3D" id="2.60.120.560">
    <property type="entry name" value="Exo-inulinase, domain 1"/>
    <property type="match status" value="1"/>
</dbReference>
<dbReference type="Gene3D" id="2.115.10.20">
    <property type="entry name" value="Glycosyl hydrolase domain, family 43"/>
    <property type="match status" value="1"/>
</dbReference>
<evidence type="ECO:0000256" key="3">
    <source>
        <dbReference type="ARBA" id="ARBA00012758"/>
    </source>
</evidence>
<evidence type="ECO:0000256" key="4">
    <source>
        <dbReference type="ARBA" id="ARBA00019623"/>
    </source>
</evidence>
<dbReference type="PANTHER" id="PTHR43101">
    <property type="entry name" value="BETA-FRUCTOSIDASE"/>
    <property type="match status" value="1"/>
</dbReference>
<evidence type="ECO:0000256" key="7">
    <source>
        <dbReference type="ARBA" id="ARBA00033367"/>
    </source>
</evidence>
<evidence type="ECO:0000313" key="13">
    <source>
        <dbReference type="Proteomes" id="UP001501166"/>
    </source>
</evidence>
<gene>
    <name evidence="12" type="ORF">GCM10008932_06220</name>
</gene>
<name>A0ABN0X5Z5_9LACT</name>
<dbReference type="Proteomes" id="UP001501166">
    <property type="component" value="Unassembled WGS sequence"/>
</dbReference>
<reference evidence="12 13" key="1">
    <citation type="journal article" date="2019" name="Int. J. Syst. Evol. Microbiol.">
        <title>The Global Catalogue of Microorganisms (GCM) 10K type strain sequencing project: providing services to taxonomists for standard genome sequencing and annotation.</title>
        <authorList>
            <consortium name="The Broad Institute Genomics Platform"/>
            <consortium name="The Broad Institute Genome Sequencing Center for Infectious Disease"/>
            <person name="Wu L."/>
            <person name="Ma J."/>
        </authorList>
    </citation>
    <scope>NUCLEOTIDE SEQUENCE [LARGE SCALE GENOMIC DNA]</scope>
    <source>
        <strain evidence="12 13">JCM 12662</strain>
    </source>
</reference>
<dbReference type="RefSeq" id="WP_343753906.1">
    <property type="nucleotide sequence ID" value="NZ_BAAACW010000039.1"/>
</dbReference>
<dbReference type="Pfam" id="PF08244">
    <property type="entry name" value="Glyco_hydro_32C"/>
    <property type="match status" value="1"/>
</dbReference>
<dbReference type="InterPro" id="IPR006232">
    <property type="entry name" value="Suc6P_hydrolase"/>
</dbReference>
<evidence type="ECO:0000313" key="12">
    <source>
        <dbReference type="EMBL" id="GAA0355996.1"/>
    </source>
</evidence>
<keyword evidence="9" id="KW-0119">Carbohydrate metabolism</keyword>
<keyword evidence="6 8" id="KW-0326">Glycosidase</keyword>
<dbReference type="PANTHER" id="PTHR43101:SF1">
    <property type="entry name" value="BETA-FRUCTOSIDASE"/>
    <property type="match status" value="1"/>
</dbReference>
<dbReference type="EC" id="3.2.1.26" evidence="3 8"/>
<dbReference type="NCBIfam" id="TIGR01322">
    <property type="entry name" value="scrB_fam"/>
    <property type="match status" value="1"/>
</dbReference>
<evidence type="ECO:0000256" key="5">
    <source>
        <dbReference type="ARBA" id="ARBA00022801"/>
    </source>
</evidence>
<accession>A0ABN0X5Z5</accession>
<evidence type="ECO:0000256" key="2">
    <source>
        <dbReference type="ARBA" id="ARBA00009902"/>
    </source>
</evidence>
<dbReference type="EMBL" id="BAAACW010000039">
    <property type="protein sequence ID" value="GAA0355996.1"/>
    <property type="molecule type" value="Genomic_DNA"/>
</dbReference>
<dbReference type="PROSITE" id="PS00609">
    <property type="entry name" value="GLYCOSYL_HYDROL_F32"/>
    <property type="match status" value="1"/>
</dbReference>
<keyword evidence="13" id="KW-1185">Reference proteome</keyword>
<protein>
    <recommendedName>
        <fullName evidence="4 8">Sucrose-6-phosphate hydrolase</fullName>
        <ecNumber evidence="3 8">3.2.1.26</ecNumber>
    </recommendedName>
    <alternativeName>
        <fullName evidence="7 9">Invertase</fullName>
    </alternativeName>
</protein>
<keyword evidence="5 8" id="KW-0378">Hydrolase</keyword>
<dbReference type="GO" id="GO:0016787">
    <property type="term" value="F:hydrolase activity"/>
    <property type="evidence" value="ECO:0007669"/>
    <property type="project" value="UniProtKB-KW"/>
</dbReference>
<keyword evidence="9" id="KW-0963">Cytoplasm</keyword>
<comment type="similarity">
    <text evidence="2 8">Belongs to the glycosyl hydrolase 32 family.</text>
</comment>
<proteinExistence type="inferred from homology"/>
<organism evidence="12 13">
    <name type="scientific">Alkalibacterium iburiense</name>
    <dbReference type="NCBI Taxonomy" id="290589"/>
    <lineage>
        <taxon>Bacteria</taxon>
        <taxon>Bacillati</taxon>
        <taxon>Bacillota</taxon>
        <taxon>Bacilli</taxon>
        <taxon>Lactobacillales</taxon>
        <taxon>Carnobacteriaceae</taxon>
        <taxon>Alkalibacterium</taxon>
    </lineage>
</organism>
<evidence type="ECO:0000259" key="10">
    <source>
        <dbReference type="Pfam" id="PF00251"/>
    </source>
</evidence>
<evidence type="ECO:0000256" key="9">
    <source>
        <dbReference type="RuleBase" id="RU365015"/>
    </source>
</evidence>
<evidence type="ECO:0000256" key="1">
    <source>
        <dbReference type="ARBA" id="ARBA00004914"/>
    </source>
</evidence>
<dbReference type="InterPro" id="IPR013148">
    <property type="entry name" value="Glyco_hydro_32_N"/>
</dbReference>
<dbReference type="SUPFAM" id="SSF75005">
    <property type="entry name" value="Arabinanase/levansucrase/invertase"/>
    <property type="match status" value="1"/>
</dbReference>
<dbReference type="InterPro" id="IPR018053">
    <property type="entry name" value="Glyco_hydro_32_AS"/>
</dbReference>
<comment type="catalytic activity">
    <reaction evidence="8">
        <text>Hydrolysis of terminal non-reducing beta-D-fructofuranoside residues in beta-D-fructofuranosides.</text>
        <dbReference type="EC" id="3.2.1.26"/>
    </reaction>
</comment>
<dbReference type="InterPro" id="IPR013189">
    <property type="entry name" value="Glyco_hydro_32_C"/>
</dbReference>